<evidence type="ECO:0000256" key="12">
    <source>
        <dbReference type="ARBA" id="ARBA00068976"/>
    </source>
</evidence>
<dbReference type="Pfam" id="PF07653">
    <property type="entry name" value="SH3_2"/>
    <property type="match status" value="1"/>
</dbReference>
<feature type="compositionally biased region" description="Polar residues" evidence="19">
    <location>
        <begin position="234"/>
        <end position="261"/>
    </location>
</feature>
<feature type="compositionally biased region" description="Polar residues" evidence="19">
    <location>
        <begin position="293"/>
        <end position="303"/>
    </location>
</feature>
<evidence type="ECO:0000256" key="6">
    <source>
        <dbReference type="ARBA" id="ARBA00022737"/>
    </source>
</evidence>
<evidence type="ECO:0000256" key="11">
    <source>
        <dbReference type="ARBA" id="ARBA00059917"/>
    </source>
</evidence>
<dbReference type="SUPFAM" id="SSF50044">
    <property type="entry name" value="SH3-domain"/>
    <property type="match status" value="2"/>
</dbReference>
<feature type="compositionally biased region" description="Basic and acidic residues" evidence="19">
    <location>
        <begin position="347"/>
        <end position="362"/>
    </location>
</feature>
<feature type="compositionally biased region" description="Basic and acidic residues" evidence="19">
    <location>
        <begin position="33"/>
        <end position="43"/>
    </location>
</feature>
<evidence type="ECO:0000256" key="9">
    <source>
        <dbReference type="ARBA" id="ARBA00023054"/>
    </source>
</evidence>
<feature type="region of interest" description="Disordered" evidence="19">
    <location>
        <begin position="1"/>
        <end position="203"/>
    </location>
</feature>
<evidence type="ECO:0000256" key="17">
    <source>
        <dbReference type="ARBA" id="ARBA00082486"/>
    </source>
</evidence>
<evidence type="ECO:0000256" key="19">
    <source>
        <dbReference type="SAM" id="MobiDB-lite"/>
    </source>
</evidence>
<evidence type="ECO:0000256" key="2">
    <source>
        <dbReference type="ARBA" id="ARBA00004496"/>
    </source>
</evidence>
<dbReference type="InterPro" id="IPR036028">
    <property type="entry name" value="SH3-like_dom_sf"/>
</dbReference>
<evidence type="ECO:0000256" key="7">
    <source>
        <dbReference type="ARBA" id="ARBA00022949"/>
    </source>
</evidence>
<keyword evidence="9" id="KW-0175">Coiled coil</keyword>
<keyword evidence="3 18" id="KW-0728">SH3 domain</keyword>
<evidence type="ECO:0000259" key="20">
    <source>
        <dbReference type="PROSITE" id="PS50002"/>
    </source>
</evidence>
<feature type="compositionally biased region" description="Basic and acidic residues" evidence="19">
    <location>
        <begin position="487"/>
        <end position="519"/>
    </location>
</feature>
<evidence type="ECO:0000256" key="13">
    <source>
        <dbReference type="ARBA" id="ARBA00079796"/>
    </source>
</evidence>
<evidence type="ECO:0000256" key="14">
    <source>
        <dbReference type="ARBA" id="ARBA00081371"/>
    </source>
</evidence>
<evidence type="ECO:0000256" key="4">
    <source>
        <dbReference type="ARBA" id="ARBA00022490"/>
    </source>
</evidence>
<dbReference type="InterPro" id="IPR043443">
    <property type="entry name" value="FYB1/2-like"/>
</dbReference>
<dbReference type="InterPro" id="IPR029294">
    <property type="entry name" value="hSH3"/>
</dbReference>
<name>A0A6J0HYX8_9PASS</name>
<evidence type="ECO:0000256" key="8">
    <source>
        <dbReference type="ARBA" id="ARBA00022990"/>
    </source>
</evidence>
<feature type="compositionally biased region" description="Basic and acidic residues" evidence="19">
    <location>
        <begin position="692"/>
        <end position="703"/>
    </location>
</feature>
<accession>A0A6J0HYX8</accession>
<feature type="compositionally biased region" description="Basic and acidic residues" evidence="19">
    <location>
        <begin position="107"/>
        <end position="118"/>
    </location>
</feature>
<feature type="compositionally biased region" description="Basic and acidic residues" evidence="19">
    <location>
        <begin position="754"/>
        <end position="770"/>
    </location>
</feature>
<dbReference type="GO" id="GO:0070161">
    <property type="term" value="C:anchoring junction"/>
    <property type="evidence" value="ECO:0007669"/>
    <property type="project" value="UniProtKB-SubCell"/>
</dbReference>
<dbReference type="GO" id="GO:0007229">
    <property type="term" value="P:integrin-mediated signaling pathway"/>
    <property type="evidence" value="ECO:0007669"/>
    <property type="project" value="InterPro"/>
</dbReference>
<evidence type="ECO:0000313" key="22">
    <source>
        <dbReference type="RefSeq" id="XP_017679091.1"/>
    </source>
</evidence>
<feature type="region of interest" description="Disordered" evidence="19">
    <location>
        <begin position="217"/>
        <end position="519"/>
    </location>
</feature>
<dbReference type="SMART" id="SM00326">
    <property type="entry name" value="SH3"/>
    <property type="match status" value="1"/>
</dbReference>
<dbReference type="FunFam" id="2.30.30.40:FF:000133">
    <property type="entry name" value="FYN-binding protein-like isoform X2"/>
    <property type="match status" value="1"/>
</dbReference>
<gene>
    <name evidence="22" type="primary">FYB</name>
</gene>
<evidence type="ECO:0000313" key="21">
    <source>
        <dbReference type="Proteomes" id="UP000504624"/>
    </source>
</evidence>
<dbReference type="OrthoDB" id="9396701at2759"/>
<evidence type="ECO:0000256" key="5">
    <source>
        <dbReference type="ARBA" id="ARBA00022553"/>
    </source>
</evidence>
<organism evidence="21 22">
    <name type="scientific">Lepidothrix coronata</name>
    <name type="common">blue-crowned manakin</name>
    <dbReference type="NCBI Taxonomy" id="321398"/>
    <lineage>
        <taxon>Eukaryota</taxon>
        <taxon>Metazoa</taxon>
        <taxon>Chordata</taxon>
        <taxon>Craniata</taxon>
        <taxon>Vertebrata</taxon>
        <taxon>Euteleostomi</taxon>
        <taxon>Archelosauria</taxon>
        <taxon>Archosauria</taxon>
        <taxon>Dinosauria</taxon>
        <taxon>Saurischia</taxon>
        <taxon>Theropoda</taxon>
        <taxon>Coelurosauria</taxon>
        <taxon>Aves</taxon>
        <taxon>Neognathae</taxon>
        <taxon>Neoaves</taxon>
        <taxon>Telluraves</taxon>
        <taxon>Australaves</taxon>
        <taxon>Passeriformes</taxon>
        <taxon>Pipridae</taxon>
        <taxon>Lepidothrix</taxon>
    </lineage>
</organism>
<reference evidence="22" key="1">
    <citation type="submission" date="2025-08" db="UniProtKB">
        <authorList>
            <consortium name="RefSeq"/>
        </authorList>
    </citation>
    <scope>IDENTIFICATION</scope>
</reference>
<feature type="domain" description="SH3" evidence="20">
    <location>
        <begin position="535"/>
        <end position="595"/>
    </location>
</feature>
<keyword evidence="10" id="KW-0539">Nucleus</keyword>
<dbReference type="GO" id="GO:0005737">
    <property type="term" value="C:cytoplasm"/>
    <property type="evidence" value="ECO:0007669"/>
    <property type="project" value="UniProtKB-SubCell"/>
</dbReference>
<dbReference type="GO" id="GO:0072659">
    <property type="term" value="P:protein localization to plasma membrane"/>
    <property type="evidence" value="ECO:0007669"/>
    <property type="project" value="TreeGrafter"/>
</dbReference>
<keyword evidence="5" id="KW-0597">Phosphoprotein</keyword>
<dbReference type="FunFam" id="2.30.30.40:FF:000156">
    <property type="entry name" value="FYN-binding protein-like isoform X1"/>
    <property type="match status" value="1"/>
</dbReference>
<dbReference type="PROSITE" id="PS50002">
    <property type="entry name" value="SH3"/>
    <property type="match status" value="1"/>
</dbReference>
<dbReference type="GO" id="GO:0005886">
    <property type="term" value="C:plasma membrane"/>
    <property type="evidence" value="ECO:0007669"/>
    <property type="project" value="InterPro"/>
</dbReference>
<dbReference type="InterPro" id="IPR001452">
    <property type="entry name" value="SH3_domain"/>
</dbReference>
<feature type="compositionally biased region" description="Basic and acidic residues" evidence="19">
    <location>
        <begin position="57"/>
        <end position="74"/>
    </location>
</feature>
<dbReference type="GO" id="GO:0050852">
    <property type="term" value="P:T cell receptor signaling pathway"/>
    <property type="evidence" value="ECO:0007669"/>
    <property type="project" value="TreeGrafter"/>
</dbReference>
<keyword evidence="4" id="KW-0963">Cytoplasm</keyword>
<keyword evidence="7" id="KW-0965">Cell junction</keyword>
<evidence type="ECO:0000256" key="10">
    <source>
        <dbReference type="ARBA" id="ARBA00023242"/>
    </source>
</evidence>
<dbReference type="CDD" id="cd00174">
    <property type="entry name" value="SH3"/>
    <property type="match status" value="1"/>
</dbReference>
<comment type="subcellular location">
    <subcellularLocation>
        <location evidence="1">Cell junction</location>
    </subcellularLocation>
    <subcellularLocation>
        <location evidence="2">Cytoplasm</location>
    </subcellularLocation>
</comment>
<dbReference type="PANTHER" id="PTHR16830:SF13">
    <property type="entry name" value="FYN-BINDING PROTEIN 1"/>
    <property type="match status" value="1"/>
</dbReference>
<feature type="region of interest" description="Disordered" evidence="19">
    <location>
        <begin position="692"/>
        <end position="770"/>
    </location>
</feature>
<dbReference type="RefSeq" id="XP_017679091.1">
    <property type="nucleotide sequence ID" value="XM_017823602.1"/>
</dbReference>
<keyword evidence="8" id="KW-0007">Acetylation</keyword>
<proteinExistence type="predicted"/>
<dbReference type="Proteomes" id="UP000504624">
    <property type="component" value="Unplaced"/>
</dbReference>
<protein>
    <recommendedName>
        <fullName evidence="12">FYN-binding protein 1</fullName>
    </recommendedName>
    <alternativeName>
        <fullName evidence="13">Adhesion and degranulation promoting adaptor protein</fullName>
    </alternativeName>
    <alternativeName>
        <fullName evidence="14">FYB-120/130</fullName>
    </alternativeName>
    <alternativeName>
        <fullName evidence="17">FYN-T-binding protein</fullName>
    </alternativeName>
    <alternativeName>
        <fullName evidence="15">SLAP-130</fullName>
    </alternativeName>
    <alternativeName>
        <fullName evidence="16">SLP-76-associated phosphoprotein</fullName>
    </alternativeName>
</protein>
<dbReference type="Pfam" id="PF14603">
    <property type="entry name" value="hSH3"/>
    <property type="match status" value="1"/>
</dbReference>
<comment type="function">
    <text evidence="11">Acts as an adapter protein of the FYN and LCP2 signaling cascades in T-cells. May play a role in linking T-cell signaling to remodeling of the actin cytoskeleton. Modulates the expression of IL2. Involved in platelet activation. Prevents the degradation of SKAP1 and SKAP2. May be involved in high affinity immunoglobulin epsilon receptor signaling in mast cells.</text>
</comment>
<keyword evidence="21" id="KW-1185">Reference proteome</keyword>
<dbReference type="GeneID" id="108501578"/>
<dbReference type="AlphaFoldDB" id="A0A6J0HYX8"/>
<sequence>MQVKSLQKSPRMHKSLTISVSDIPKRRKSHLRLLMEKFEKGSEDREDDPAQSQPFKIPREEIPEGLQQERKAAFEKLASQGNTMCTPGPSTSHETVHPKPPLAVKPSTDDKREHDPKPLHLNPVAQRFGVHLQPTNRENYGKTEGTKFPIKTCDSARDPKPLCPKPARNKFPSSAPPDNEENTLGAKPNSDLASQKSEAKPAFPKVTGIKKKLMSAAQENVPKPSLFKKPSFNIEVSNNTDTSNKCGSLQSSLSGPRTNTHSLKKVKEMSENNSAAEAAGSHLPKISLKPAGRSQSLFQGTSKNVEEETEEKGMSVTKTTIAKKVNQEGSDSSPKFHKINTALGAERSSDESQEKEDGDRSSRCPKRRVWGPVVKMAPNPPKPNRPPHVELRGYQKSAPKKTAKGLKLTAPSSAASAPQFPPPPPISYPALQVKAAPSLPPRNIKPSSETRNPENEENYDDVEFVLQGHGSTQGGQKSDVEMYEDINDIRSSREKEKKQNKEDKRRMEQEKREQKEKEKKELELRKKFKLMRPIEVIHQARACVDYKGGKNELTVKEGDKIEIIRLTDNPEGKWLGRIGECYGYIKTTMVEIDYDSLKRKQRAPTGANVEFSESDMEVYDDVGEQESLISLGSDNSGTGNVFPPPPPSNQDIYDEIDDGDPIARSVSQDEDKNGIWSWGILKRLKVKDDKKKSIREKTTKVNEAEDNGNLFTSSSTKLSGKDCGEDVYDDVDSSDFPPPPLDDISSKVASFGKRKSDEKDVQKHEQMERKEKEFRKKFKFVGKIKVLFSTTVAQNLPKKRWGSKELHIKPGESLDIIESTDDTKVLCRNEKGEYGYVLRSNLVQNEGEIYDNVAEDIYDNDSDA</sequence>
<evidence type="ECO:0000256" key="16">
    <source>
        <dbReference type="ARBA" id="ARBA00081679"/>
    </source>
</evidence>
<dbReference type="CTD" id="2533"/>
<evidence type="ECO:0000256" key="1">
    <source>
        <dbReference type="ARBA" id="ARBA00004282"/>
    </source>
</evidence>
<feature type="compositionally biased region" description="Polar residues" evidence="19">
    <location>
        <begin position="79"/>
        <end position="93"/>
    </location>
</feature>
<evidence type="ECO:0000256" key="15">
    <source>
        <dbReference type="ARBA" id="ARBA00081595"/>
    </source>
</evidence>
<evidence type="ECO:0000256" key="3">
    <source>
        <dbReference type="ARBA" id="ARBA00022443"/>
    </source>
</evidence>
<feature type="compositionally biased region" description="Polar residues" evidence="19">
    <location>
        <begin position="709"/>
        <end position="718"/>
    </location>
</feature>
<dbReference type="PANTHER" id="PTHR16830">
    <property type="entry name" value="SH2 CONTAINING ADAPTOR PRAM-1 RELATED"/>
    <property type="match status" value="1"/>
</dbReference>
<dbReference type="Gene3D" id="2.30.30.40">
    <property type="entry name" value="SH3 Domains"/>
    <property type="match status" value="2"/>
</dbReference>
<evidence type="ECO:0000256" key="18">
    <source>
        <dbReference type="PROSITE-ProRule" id="PRU00192"/>
    </source>
</evidence>
<keyword evidence="6" id="KW-0677">Repeat</keyword>